<accession>A0A4S9XIP7</accession>
<name>A0A4S9XIP7_AURPU</name>
<dbReference type="Gene3D" id="1.20.120.1020">
    <property type="entry name" value="Prion-inhibition and propagation, HeLo domain"/>
    <property type="match status" value="1"/>
</dbReference>
<comment type="caution">
    <text evidence="2">The sequence shown here is derived from an EMBL/GenBank/DDBJ whole genome shotgun (WGS) entry which is preliminary data.</text>
</comment>
<feature type="domain" description="Prion-inhibition and propagation HeLo" evidence="1">
    <location>
        <begin position="5"/>
        <end position="191"/>
    </location>
</feature>
<evidence type="ECO:0000313" key="2">
    <source>
        <dbReference type="EMBL" id="THZ77733.1"/>
    </source>
</evidence>
<organism evidence="2 3">
    <name type="scientific">Aureobasidium pullulans</name>
    <name type="common">Black yeast</name>
    <name type="synonym">Pullularia pullulans</name>
    <dbReference type="NCBI Taxonomy" id="5580"/>
    <lineage>
        <taxon>Eukaryota</taxon>
        <taxon>Fungi</taxon>
        <taxon>Dikarya</taxon>
        <taxon>Ascomycota</taxon>
        <taxon>Pezizomycotina</taxon>
        <taxon>Dothideomycetes</taxon>
        <taxon>Dothideomycetidae</taxon>
        <taxon>Dothideales</taxon>
        <taxon>Saccotheciaceae</taxon>
        <taxon>Aureobasidium</taxon>
    </lineage>
</organism>
<dbReference type="PANTHER" id="PTHR37542">
    <property type="entry name" value="HELO DOMAIN-CONTAINING PROTEIN-RELATED"/>
    <property type="match status" value="1"/>
</dbReference>
<dbReference type="Proteomes" id="UP000309734">
    <property type="component" value="Unassembled WGS sequence"/>
</dbReference>
<dbReference type="AlphaFoldDB" id="A0A4S9XIP7"/>
<sequence>MEAIGLALSAFGLPALFSIAIDSYRYIRLGKNFAIDFETSQTKLDLSRLQLSRWGEALGLPSLADTTQLPADIASEHDVEMAKMALGNIIELIREAETTSQRYEKIMTGDAVASLNPDSFELHRRFHEIISKRQRNTSLKKKTAWALYERDDLDRLVGHIIDLTNQLVNLFPATKQQQQELSVAELRSLGDESLPFVERIAASQDPVLASVAQKAMQARGSIYFQPTTTNGAAAHHGDFIHQDYQGPVGGLAHMYHKALAQGEGTRQHCGNVYGGSGRF</sequence>
<protein>
    <recommendedName>
        <fullName evidence="1">Prion-inhibition and propagation HeLo domain-containing protein</fullName>
    </recommendedName>
</protein>
<dbReference type="PANTHER" id="PTHR37542:SF3">
    <property type="entry name" value="PRION-INHIBITION AND PROPAGATION HELO DOMAIN-CONTAINING PROTEIN"/>
    <property type="match status" value="1"/>
</dbReference>
<proteinExistence type="predicted"/>
<dbReference type="InterPro" id="IPR029498">
    <property type="entry name" value="HeLo_dom"/>
</dbReference>
<dbReference type="Pfam" id="PF14479">
    <property type="entry name" value="HeLo"/>
    <property type="match status" value="1"/>
</dbReference>
<dbReference type="InterPro" id="IPR038305">
    <property type="entry name" value="HeLo_sf"/>
</dbReference>
<evidence type="ECO:0000313" key="3">
    <source>
        <dbReference type="Proteomes" id="UP000309734"/>
    </source>
</evidence>
<dbReference type="EMBL" id="QZBS01000022">
    <property type="protein sequence ID" value="THZ77733.1"/>
    <property type="molecule type" value="Genomic_DNA"/>
</dbReference>
<gene>
    <name evidence="2" type="ORF">D6C85_01491</name>
</gene>
<reference evidence="2 3" key="1">
    <citation type="submission" date="2018-10" db="EMBL/GenBank/DDBJ databases">
        <title>Fifty Aureobasidium pullulans genomes reveal a recombining polyextremotolerant generalist.</title>
        <authorList>
            <person name="Gostincar C."/>
            <person name="Turk M."/>
            <person name="Zajc J."/>
            <person name="Gunde-Cimerman N."/>
        </authorList>
    </citation>
    <scope>NUCLEOTIDE SEQUENCE [LARGE SCALE GENOMIC DNA]</scope>
    <source>
        <strain evidence="2 3">EXF-3519</strain>
    </source>
</reference>
<evidence type="ECO:0000259" key="1">
    <source>
        <dbReference type="Pfam" id="PF14479"/>
    </source>
</evidence>